<keyword evidence="2" id="KW-1185">Reference proteome</keyword>
<dbReference type="EMBL" id="LN890655">
    <property type="protein sequence ID" value="CUS05241.2"/>
    <property type="molecule type" value="Genomic_DNA"/>
</dbReference>
<organism evidence="1 2">
    <name type="scientific">Candidatus Promineifilum breve</name>
    <dbReference type="NCBI Taxonomy" id="1806508"/>
    <lineage>
        <taxon>Bacteria</taxon>
        <taxon>Bacillati</taxon>
        <taxon>Chloroflexota</taxon>
        <taxon>Ardenticatenia</taxon>
        <taxon>Candidatus Promineifilales</taxon>
        <taxon>Candidatus Promineifilaceae</taxon>
        <taxon>Candidatus Promineifilum</taxon>
    </lineage>
</organism>
<dbReference type="PANTHER" id="PTHR34796">
    <property type="entry name" value="EXPRESSED PROTEIN"/>
    <property type="match status" value="1"/>
</dbReference>
<dbReference type="InterPro" id="IPR011006">
    <property type="entry name" value="CheY-like_superfamily"/>
</dbReference>
<dbReference type="RefSeq" id="WP_095044480.1">
    <property type="nucleotide sequence ID" value="NZ_LN890655.1"/>
</dbReference>
<evidence type="ECO:0000313" key="1">
    <source>
        <dbReference type="EMBL" id="CUS05241.2"/>
    </source>
</evidence>
<dbReference type="InterPro" id="IPR005500">
    <property type="entry name" value="DUF309"/>
</dbReference>
<dbReference type="InterPro" id="IPR023203">
    <property type="entry name" value="TTHA0068_sf"/>
</dbReference>
<protein>
    <recommendedName>
        <fullName evidence="3">DUF309 domain-containing protein</fullName>
    </recommendedName>
</protein>
<dbReference type="SUPFAM" id="SSF52172">
    <property type="entry name" value="CheY-like"/>
    <property type="match status" value="1"/>
</dbReference>
<dbReference type="Proteomes" id="UP000215027">
    <property type="component" value="Chromosome I"/>
</dbReference>
<dbReference type="Pfam" id="PF03745">
    <property type="entry name" value="DUF309"/>
    <property type="match status" value="1"/>
</dbReference>
<dbReference type="KEGG" id="pbf:CFX0092_A3363"/>
<dbReference type="SUPFAM" id="SSF140663">
    <property type="entry name" value="TTHA0068-like"/>
    <property type="match status" value="1"/>
</dbReference>
<evidence type="ECO:0008006" key="3">
    <source>
        <dbReference type="Google" id="ProtNLM"/>
    </source>
</evidence>
<name>A0A160T4L0_9CHLR</name>
<accession>A0A160T4L0</accession>
<sequence length="279" mass="30636">MTTSPLIIAFVADLMFTTRIALVAEHLGYRVEWIESADQVGAPDAEAAPERPGEALHGRAGRLFEAIVRRQPALLLFDLNNDAIPWREWIAALKSSAATRRIPVLCFGPHEDVAVMTAAKAAGADAVLARSRFTADMPALFQRYARIPDRPALDAVCAEPLAALARTGIERFNRGEFYAAHDALEEAWMDDSGPGRDLYRGILQVGIAYYQIEQGNYRGAVKMLLRVRQWLDPLPAVCRGVDVAGLRADVERVYQALTALGPERIASFDRALLGVIVVE</sequence>
<dbReference type="AlphaFoldDB" id="A0A160T4L0"/>
<evidence type="ECO:0000313" key="2">
    <source>
        <dbReference type="Proteomes" id="UP000215027"/>
    </source>
</evidence>
<proteinExistence type="predicted"/>
<gene>
    <name evidence="1" type="ORF">CFX0092_A3363</name>
</gene>
<reference evidence="1" key="1">
    <citation type="submission" date="2016-01" db="EMBL/GenBank/DDBJ databases">
        <authorList>
            <person name="Mcilroy J.S."/>
            <person name="Karst M S."/>
            <person name="Albertsen M."/>
        </authorList>
    </citation>
    <scope>NUCLEOTIDE SEQUENCE</scope>
    <source>
        <strain evidence="1">Cfx-K</strain>
    </source>
</reference>
<dbReference type="PANTHER" id="PTHR34796:SF1">
    <property type="entry name" value="EXPRESSED PROTEIN"/>
    <property type="match status" value="1"/>
</dbReference>
<dbReference type="OrthoDB" id="165483at2"/>
<dbReference type="Gene3D" id="1.10.3450.10">
    <property type="entry name" value="TTHA0068-like"/>
    <property type="match status" value="1"/>
</dbReference>